<accession>A0A454CYI5</accession>
<proteinExistence type="predicted"/>
<dbReference type="EMBL" id="AJSR01001174">
    <property type="protein sequence ID" value="EKM31472.1"/>
    <property type="molecule type" value="Genomic_DNA"/>
</dbReference>
<name>A0A454CYI5_VIBHA</name>
<sequence length="40" mass="4709">MNVRPDFIGVIQLAAVFFIQVFNRFLGKLENSMPLQFFIF</sequence>
<protein>
    <submittedName>
        <fullName evidence="2">Uncharacterized protein</fullName>
    </submittedName>
</protein>
<evidence type="ECO:0000256" key="1">
    <source>
        <dbReference type="SAM" id="Phobius"/>
    </source>
</evidence>
<evidence type="ECO:0000313" key="2">
    <source>
        <dbReference type="EMBL" id="EKM31472.1"/>
    </source>
</evidence>
<evidence type="ECO:0000313" key="3">
    <source>
        <dbReference type="Proteomes" id="UP000008367"/>
    </source>
</evidence>
<gene>
    <name evidence="2" type="ORF">VCHENC02_2883</name>
</gene>
<dbReference type="Proteomes" id="UP000008367">
    <property type="component" value="Unassembled WGS sequence"/>
</dbReference>
<feature type="transmembrane region" description="Helical" evidence="1">
    <location>
        <begin position="6"/>
        <end position="26"/>
    </location>
</feature>
<keyword evidence="1" id="KW-0812">Transmembrane</keyword>
<comment type="caution">
    <text evidence="2">The sequence shown here is derived from an EMBL/GenBank/DDBJ whole genome shotgun (WGS) entry which is preliminary data.</text>
</comment>
<reference evidence="2 3" key="1">
    <citation type="submission" date="2012-10" db="EMBL/GenBank/DDBJ databases">
        <title>Genome sequence of Vibrio Cholerae HENC-02.</title>
        <authorList>
            <person name="Eppinger M."/>
            <person name="Hasan N.A."/>
            <person name="Sengamalay N."/>
            <person name="Hine E."/>
            <person name="Su Q."/>
            <person name="Daugherty S.C."/>
            <person name="Young S."/>
            <person name="Sadzewicz L."/>
            <person name="Tallon L."/>
            <person name="Cebula T.A."/>
            <person name="Ravel J."/>
            <person name="Colwell R.R."/>
        </authorList>
    </citation>
    <scope>NUCLEOTIDE SEQUENCE [LARGE SCALE GENOMIC DNA]</scope>
    <source>
        <strain evidence="2 3">HENC-02</strain>
    </source>
</reference>
<dbReference type="AlphaFoldDB" id="A0A454CYI5"/>
<keyword evidence="1" id="KW-0472">Membrane</keyword>
<keyword evidence="1" id="KW-1133">Transmembrane helix</keyword>
<organism evidence="2 3">
    <name type="scientific">Vibrio harveyi</name>
    <name type="common">Beneckea harveyi</name>
    <dbReference type="NCBI Taxonomy" id="669"/>
    <lineage>
        <taxon>Bacteria</taxon>
        <taxon>Pseudomonadati</taxon>
        <taxon>Pseudomonadota</taxon>
        <taxon>Gammaproteobacteria</taxon>
        <taxon>Vibrionales</taxon>
        <taxon>Vibrionaceae</taxon>
        <taxon>Vibrio</taxon>
    </lineage>
</organism>